<name>A0A1F7IEV0_9BACT</name>
<keyword evidence="2" id="KW-0732">Signal</keyword>
<evidence type="ECO:0000313" key="4">
    <source>
        <dbReference type="Proteomes" id="UP000177698"/>
    </source>
</evidence>
<evidence type="ECO:0000256" key="1">
    <source>
        <dbReference type="SAM" id="MobiDB-lite"/>
    </source>
</evidence>
<dbReference type="Proteomes" id="UP000177698">
    <property type="component" value="Unassembled WGS sequence"/>
</dbReference>
<evidence type="ECO:0000256" key="2">
    <source>
        <dbReference type="SAM" id="SignalP"/>
    </source>
</evidence>
<evidence type="ECO:0000313" key="3">
    <source>
        <dbReference type="EMBL" id="OGK41881.1"/>
    </source>
</evidence>
<accession>A0A1F7IEV0</accession>
<dbReference type="EMBL" id="MGAG01000008">
    <property type="protein sequence ID" value="OGK41881.1"/>
    <property type="molecule type" value="Genomic_DNA"/>
</dbReference>
<feature type="region of interest" description="Disordered" evidence="1">
    <location>
        <begin position="129"/>
        <end position="149"/>
    </location>
</feature>
<gene>
    <name evidence="3" type="ORF">A2954_02420</name>
</gene>
<reference evidence="3 4" key="1">
    <citation type="journal article" date="2016" name="Nat. Commun.">
        <title>Thousands of microbial genomes shed light on interconnected biogeochemical processes in an aquifer system.</title>
        <authorList>
            <person name="Anantharaman K."/>
            <person name="Brown C.T."/>
            <person name="Hug L.A."/>
            <person name="Sharon I."/>
            <person name="Castelle C.J."/>
            <person name="Probst A.J."/>
            <person name="Thomas B.C."/>
            <person name="Singh A."/>
            <person name="Wilkins M.J."/>
            <person name="Karaoz U."/>
            <person name="Brodie E.L."/>
            <person name="Williams K.H."/>
            <person name="Hubbard S.S."/>
            <person name="Banfield J.F."/>
        </authorList>
    </citation>
    <scope>NUCLEOTIDE SEQUENCE [LARGE SCALE GENOMIC DNA]</scope>
</reference>
<proteinExistence type="predicted"/>
<sequence>MVKKLIAAGATAATILALAGGAFATGRHHRGGTTNVGIVYRNNVVAVANTGLNRVLGGGRGDQEIETGDAVATAGMDNVINSSTCGCDRRGGRRTTNIGVVAGNNVVAVANTGLNEVQGGSNNHEATFEAEGEGRRHHRGGDQEIETGDADAYAWNTNVVNSSVGEGEED</sequence>
<dbReference type="AlphaFoldDB" id="A0A1F7IEV0"/>
<protein>
    <recommendedName>
        <fullName evidence="5">DUF5666 domain-containing protein</fullName>
    </recommendedName>
</protein>
<organism evidence="3 4">
    <name type="scientific">Candidatus Roizmanbacteria bacterium RIFCSPLOWO2_01_FULL_37_12</name>
    <dbReference type="NCBI Taxonomy" id="1802056"/>
    <lineage>
        <taxon>Bacteria</taxon>
        <taxon>Candidatus Roizmaniibacteriota</taxon>
    </lineage>
</organism>
<feature type="signal peptide" evidence="2">
    <location>
        <begin position="1"/>
        <end position="24"/>
    </location>
</feature>
<comment type="caution">
    <text evidence="3">The sequence shown here is derived from an EMBL/GenBank/DDBJ whole genome shotgun (WGS) entry which is preliminary data.</text>
</comment>
<feature type="chain" id="PRO_5009529340" description="DUF5666 domain-containing protein" evidence="2">
    <location>
        <begin position="25"/>
        <end position="170"/>
    </location>
</feature>
<evidence type="ECO:0008006" key="5">
    <source>
        <dbReference type="Google" id="ProtNLM"/>
    </source>
</evidence>